<proteinExistence type="predicted"/>
<feature type="transmembrane region" description="Helical" evidence="1">
    <location>
        <begin position="20"/>
        <end position="36"/>
    </location>
</feature>
<dbReference type="AlphaFoldDB" id="A0AAX3EQ18"/>
<sequence length="192" mass="20918">MNNLAQLSQRQRFASRFSRALPPAVVLCVVVLAAGIKAELGLWGVLALLLGVTVVPGLIYKRSGRLFSRLGLPSYWRTNLVAALTFTAAVICFLLKLDQPVPATVAALCFGNVGLVFFRRWLNVSAHVSVMTFGVLWFSAVFGSSWAWLLVLSPLMLFSRVTAREHTLKEAWAGLALGIATFGCFLGAMTWS</sequence>
<name>A0AAX3EQ18_PAEUR</name>
<accession>A0AAX3EQ18</accession>
<keyword evidence="3" id="KW-1185">Reference proteome</keyword>
<evidence type="ECO:0000313" key="3">
    <source>
        <dbReference type="Proteomes" id="UP001163293"/>
    </source>
</evidence>
<dbReference type="EMBL" id="CP101189">
    <property type="protein sequence ID" value="UYW00129.1"/>
    <property type="molecule type" value="Genomic_DNA"/>
</dbReference>
<evidence type="ECO:0008006" key="4">
    <source>
        <dbReference type="Google" id="ProtNLM"/>
    </source>
</evidence>
<feature type="transmembrane region" description="Helical" evidence="1">
    <location>
        <begin position="134"/>
        <end position="159"/>
    </location>
</feature>
<keyword evidence="1" id="KW-1133">Transmembrane helix</keyword>
<gene>
    <name evidence="2" type="ORF">NL394_23555</name>
</gene>
<evidence type="ECO:0000313" key="2">
    <source>
        <dbReference type="EMBL" id="UYW00129.1"/>
    </source>
</evidence>
<feature type="transmembrane region" description="Helical" evidence="1">
    <location>
        <begin position="80"/>
        <end position="97"/>
    </location>
</feature>
<keyword evidence="2" id="KW-0614">Plasmid</keyword>
<dbReference type="RefSeq" id="WP_264398894.1">
    <property type="nucleotide sequence ID" value="NZ_CP101183.1"/>
</dbReference>
<organism evidence="2 3">
    <name type="scientific">Paenarthrobacter ureafaciens</name>
    <dbReference type="NCBI Taxonomy" id="37931"/>
    <lineage>
        <taxon>Bacteria</taxon>
        <taxon>Bacillati</taxon>
        <taxon>Actinomycetota</taxon>
        <taxon>Actinomycetes</taxon>
        <taxon>Micrococcales</taxon>
        <taxon>Micrococcaceae</taxon>
        <taxon>Paenarthrobacter</taxon>
    </lineage>
</organism>
<keyword evidence="1" id="KW-0472">Membrane</keyword>
<feature type="transmembrane region" description="Helical" evidence="1">
    <location>
        <begin position="42"/>
        <end position="60"/>
    </location>
</feature>
<feature type="transmembrane region" description="Helical" evidence="1">
    <location>
        <begin position="171"/>
        <end position="191"/>
    </location>
</feature>
<reference evidence="2" key="1">
    <citation type="submission" date="2022-07" db="EMBL/GenBank/DDBJ databases">
        <authorList>
            <person name="Wu T."/>
        </authorList>
    </citation>
    <scope>NUCLEOTIDE SEQUENCE</scope>
    <source>
        <strain evidence="2">SD-1</strain>
        <plasmid evidence="2">unnamed4</plasmid>
    </source>
</reference>
<evidence type="ECO:0000256" key="1">
    <source>
        <dbReference type="SAM" id="Phobius"/>
    </source>
</evidence>
<protein>
    <recommendedName>
        <fullName evidence="4">PAP2 superfamily protein</fullName>
    </recommendedName>
</protein>
<feature type="transmembrane region" description="Helical" evidence="1">
    <location>
        <begin position="103"/>
        <end position="122"/>
    </location>
</feature>
<keyword evidence="1" id="KW-0812">Transmembrane</keyword>
<geneLocation type="plasmid" evidence="2 3">
    <name>unnamed4</name>
</geneLocation>
<dbReference type="Proteomes" id="UP001163293">
    <property type="component" value="Plasmid unnamed4"/>
</dbReference>